<dbReference type="Pfam" id="PF08387">
    <property type="entry name" value="FBD"/>
    <property type="match status" value="1"/>
</dbReference>
<gene>
    <name evidence="2" type="ORF">BRAPAZ1V2_A02P13630.2</name>
</gene>
<dbReference type="SUPFAM" id="SSF52047">
    <property type="entry name" value="RNI-like"/>
    <property type="match status" value="1"/>
</dbReference>
<dbReference type="Proteomes" id="UP000694005">
    <property type="component" value="Chromosome A02"/>
</dbReference>
<evidence type="ECO:0000313" key="3">
    <source>
        <dbReference type="Proteomes" id="UP000694005"/>
    </source>
</evidence>
<dbReference type="InterPro" id="IPR032675">
    <property type="entry name" value="LRR_dom_sf"/>
</dbReference>
<dbReference type="AlphaFoldDB" id="A0A8D9H447"/>
<accession>A0A8D9H447</accession>
<reference evidence="2 3" key="1">
    <citation type="submission" date="2021-07" db="EMBL/GenBank/DDBJ databases">
        <authorList>
            <consortium name="Genoscope - CEA"/>
            <person name="William W."/>
        </authorList>
    </citation>
    <scope>NUCLEOTIDE SEQUENCE [LARGE SCALE GENOMIC DNA]</scope>
</reference>
<protein>
    <recommendedName>
        <fullName evidence="1">FBD domain-containing protein</fullName>
    </recommendedName>
</protein>
<name>A0A8D9H447_BRACM</name>
<dbReference type="PANTHER" id="PTHR31900:SF28">
    <property type="entry name" value="FBD DOMAIN-CONTAINING PROTEIN"/>
    <property type="match status" value="1"/>
</dbReference>
<sequence>MSSCPVLNDLFLDSVTTDPRCGFRFYHPCSSLFTISVPSLERLEIQDCTSVRTYPSNKSRFKINAPSLKYLEVLLLADTISQRLRHLKLSTYGKISRNLLLYLLKHCPKLQVLKLQEIHWTIKWPGSPHTRCKDEEFKDPPPLFSNPSSVPECLFFHFKTFGWNCYKGKEEEQEIVLYILQNAPCLKTAKISVYSSGHRFGEKELLRIKELESVPKASTSCQLVIRLTNSS</sequence>
<feature type="domain" description="FBD" evidence="1">
    <location>
        <begin position="152"/>
        <end position="226"/>
    </location>
</feature>
<dbReference type="Gramene" id="A02p13630.2_BraZ1">
    <property type="protein sequence ID" value="A02p13630.2_BraZ1.CDS"/>
    <property type="gene ID" value="A02g13630.2_BraZ1"/>
</dbReference>
<organism evidence="2 3">
    <name type="scientific">Brassica campestris</name>
    <name type="common">Field mustard</name>
    <dbReference type="NCBI Taxonomy" id="3711"/>
    <lineage>
        <taxon>Eukaryota</taxon>
        <taxon>Viridiplantae</taxon>
        <taxon>Streptophyta</taxon>
        <taxon>Embryophyta</taxon>
        <taxon>Tracheophyta</taxon>
        <taxon>Spermatophyta</taxon>
        <taxon>Magnoliopsida</taxon>
        <taxon>eudicotyledons</taxon>
        <taxon>Gunneridae</taxon>
        <taxon>Pentapetalae</taxon>
        <taxon>rosids</taxon>
        <taxon>malvids</taxon>
        <taxon>Brassicales</taxon>
        <taxon>Brassicaceae</taxon>
        <taxon>Brassiceae</taxon>
        <taxon>Brassica</taxon>
    </lineage>
</organism>
<evidence type="ECO:0000313" key="2">
    <source>
        <dbReference type="EMBL" id="CAG7892411.1"/>
    </source>
</evidence>
<dbReference type="InterPro" id="IPR050232">
    <property type="entry name" value="FBL13/AtMIF1-like"/>
</dbReference>
<dbReference type="PANTHER" id="PTHR31900">
    <property type="entry name" value="F-BOX/RNI SUPERFAMILY PROTEIN-RELATED"/>
    <property type="match status" value="1"/>
</dbReference>
<evidence type="ECO:0000259" key="1">
    <source>
        <dbReference type="SMART" id="SM00579"/>
    </source>
</evidence>
<dbReference type="SMART" id="SM00579">
    <property type="entry name" value="FBD"/>
    <property type="match status" value="1"/>
</dbReference>
<dbReference type="InterPro" id="IPR006566">
    <property type="entry name" value="FBD"/>
</dbReference>
<dbReference type="EMBL" id="LS974618">
    <property type="protein sequence ID" value="CAG7892411.1"/>
    <property type="molecule type" value="Genomic_DNA"/>
</dbReference>
<dbReference type="Gene3D" id="3.80.10.10">
    <property type="entry name" value="Ribonuclease Inhibitor"/>
    <property type="match status" value="1"/>
</dbReference>
<proteinExistence type="predicted"/>